<keyword evidence="4" id="KW-0539">Nucleus</keyword>
<dbReference type="PANTHER" id="PTHR47424:SF9">
    <property type="entry name" value="TAH-2"/>
    <property type="match status" value="1"/>
</dbReference>
<protein>
    <recommendedName>
        <fullName evidence="6">Zn(2)-C6 fungal-type domain-containing protein</fullName>
    </recommendedName>
</protein>
<organism evidence="7 8">
    <name type="scientific">Fusarium austroamericanum</name>
    <dbReference type="NCBI Taxonomy" id="282268"/>
    <lineage>
        <taxon>Eukaryota</taxon>
        <taxon>Fungi</taxon>
        <taxon>Dikarya</taxon>
        <taxon>Ascomycota</taxon>
        <taxon>Pezizomycotina</taxon>
        <taxon>Sordariomycetes</taxon>
        <taxon>Hypocreomycetidae</taxon>
        <taxon>Hypocreales</taxon>
        <taxon>Nectriaceae</taxon>
        <taxon>Fusarium</taxon>
    </lineage>
</organism>
<dbReference type="Pfam" id="PF00172">
    <property type="entry name" value="Zn_clus"/>
    <property type="match status" value="1"/>
</dbReference>
<dbReference type="Gene3D" id="4.10.240.10">
    <property type="entry name" value="Zn(2)-C6 fungal-type DNA-binding domain"/>
    <property type="match status" value="1"/>
</dbReference>
<dbReference type="GO" id="GO:0000981">
    <property type="term" value="F:DNA-binding transcription factor activity, RNA polymerase II-specific"/>
    <property type="evidence" value="ECO:0007669"/>
    <property type="project" value="InterPro"/>
</dbReference>
<evidence type="ECO:0000313" key="8">
    <source>
        <dbReference type="Proteomes" id="UP000537989"/>
    </source>
</evidence>
<feature type="compositionally biased region" description="Polar residues" evidence="5">
    <location>
        <begin position="130"/>
        <end position="141"/>
    </location>
</feature>
<dbReference type="Proteomes" id="UP000537989">
    <property type="component" value="Unassembled WGS sequence"/>
</dbReference>
<reference evidence="7 8" key="1">
    <citation type="submission" date="2020-02" db="EMBL/GenBank/DDBJ databases">
        <title>Identification and distribution of gene clusters putatively required for synthesis of sphingolipid metabolism inhibitors in phylogenetically diverse species of the filamentous fungus Fusarium.</title>
        <authorList>
            <person name="Kim H.-S."/>
            <person name="Busman M."/>
            <person name="Brown D.W."/>
            <person name="Divon H."/>
            <person name="Uhlig S."/>
            <person name="Proctor R.H."/>
        </authorList>
    </citation>
    <scope>NUCLEOTIDE SEQUENCE [LARGE SCALE GENOMIC DNA]</scope>
    <source>
        <strain evidence="7 8">NRRL 2903</strain>
    </source>
</reference>
<feature type="region of interest" description="Disordered" evidence="5">
    <location>
        <begin position="130"/>
        <end position="155"/>
    </location>
</feature>
<dbReference type="InterPro" id="IPR051127">
    <property type="entry name" value="Fungal_SecMet_Regulators"/>
</dbReference>
<evidence type="ECO:0000313" key="7">
    <source>
        <dbReference type="EMBL" id="KAF5240693.1"/>
    </source>
</evidence>
<feature type="domain" description="Zn(2)-C6 fungal-type" evidence="6">
    <location>
        <begin position="17"/>
        <end position="48"/>
    </location>
</feature>
<gene>
    <name evidence="7" type="ORF">FAUST_4219</name>
</gene>
<dbReference type="InterPro" id="IPR036864">
    <property type="entry name" value="Zn2-C6_fun-type_DNA-bd_sf"/>
</dbReference>
<dbReference type="InterPro" id="IPR007219">
    <property type="entry name" value="XnlR_reg_dom"/>
</dbReference>
<evidence type="ECO:0000256" key="3">
    <source>
        <dbReference type="ARBA" id="ARBA00023163"/>
    </source>
</evidence>
<dbReference type="SUPFAM" id="SSF57701">
    <property type="entry name" value="Zn2/Cys6 DNA-binding domain"/>
    <property type="match status" value="1"/>
</dbReference>
<dbReference type="PROSITE" id="PS50048">
    <property type="entry name" value="ZN2_CY6_FUNGAL_2"/>
    <property type="match status" value="1"/>
</dbReference>
<proteinExistence type="predicted"/>
<dbReference type="PANTHER" id="PTHR47424">
    <property type="entry name" value="REGULATORY PROTEIN GAL4"/>
    <property type="match status" value="1"/>
</dbReference>
<dbReference type="AlphaFoldDB" id="A0AAN6C3H8"/>
<dbReference type="EMBL" id="JAAMOD010000109">
    <property type="protein sequence ID" value="KAF5240693.1"/>
    <property type="molecule type" value="Genomic_DNA"/>
</dbReference>
<sequence length="653" mass="71625">MPRAKVLPENRVRAHKACNLCKASKIRCDSNIPCHNCVKRGRESDCIYSTSSNSRLRQDSRRVNSASQSSNQIPSPAETLVIPKDHADQDSPQEHFIAGPNGEQLYVGENSSLSFLDFLKQTVRQSLGSTAFTEGHQQSLITDPDTDEPPEGDVQLTSDEKHDLYRSYSVVSSGILHLFTSEEADSLLGIGESTAQELSKNDVAAIEVALAIGAQARAAGPRDSKVATKYFGNARDVAFGEMIANPSPAIVRLLILLFFFAMGACRQTPASIYIGIAAKAAVMLGMNQPMSRKISHQGNEYHLRLRVWHSLCILDVTTSSLLGRCCTVPRATRHSVTDLPLDPSQVAFNAMLKGGALLDDVCRVLNRAQFIDTSSAQSLLGHLRNWCHELPSPLRLFKCTDSSGLSIHDERTMIGGLHVSSMYYFAVILITRPFLTRTLMANLRRHAGAQVPTIDSAHVVLAEVCTTAAVHMGQLCHDLISMMQKWELSLDQLSLFKAWEFNAGLVLGFSIFVGGPRTELSNAFSGVLQMLKRTGSYNIQSRLYRETLQALSDTIRLQQGLDLDDTLSPHDLVEKILHLDQEGQIGAPVSGLFPSASHGCGLDGQMDNVTTVFHDAGLPPDLSNDILTSQEGWEGLRMQFSDSFLMDFRTSLL</sequence>
<evidence type="ECO:0000259" key="6">
    <source>
        <dbReference type="PROSITE" id="PS50048"/>
    </source>
</evidence>
<dbReference type="CDD" id="cd00067">
    <property type="entry name" value="GAL4"/>
    <property type="match status" value="1"/>
</dbReference>
<evidence type="ECO:0000256" key="4">
    <source>
        <dbReference type="ARBA" id="ARBA00023242"/>
    </source>
</evidence>
<dbReference type="SMART" id="SM00906">
    <property type="entry name" value="Fungal_trans"/>
    <property type="match status" value="1"/>
</dbReference>
<dbReference type="GO" id="GO:0000435">
    <property type="term" value="P:positive regulation of transcription from RNA polymerase II promoter by galactose"/>
    <property type="evidence" value="ECO:0007669"/>
    <property type="project" value="TreeGrafter"/>
</dbReference>
<name>A0AAN6C3H8_FUSAU</name>
<evidence type="ECO:0000256" key="2">
    <source>
        <dbReference type="ARBA" id="ARBA00023015"/>
    </source>
</evidence>
<feature type="region of interest" description="Disordered" evidence="5">
    <location>
        <begin position="49"/>
        <end position="77"/>
    </location>
</feature>
<dbReference type="GO" id="GO:0008270">
    <property type="term" value="F:zinc ion binding"/>
    <property type="evidence" value="ECO:0007669"/>
    <property type="project" value="InterPro"/>
</dbReference>
<feature type="compositionally biased region" description="Polar residues" evidence="5">
    <location>
        <begin position="63"/>
        <end position="74"/>
    </location>
</feature>
<accession>A0AAN6C3H8</accession>
<dbReference type="GO" id="GO:0000978">
    <property type="term" value="F:RNA polymerase II cis-regulatory region sequence-specific DNA binding"/>
    <property type="evidence" value="ECO:0007669"/>
    <property type="project" value="TreeGrafter"/>
</dbReference>
<dbReference type="SMART" id="SM00066">
    <property type="entry name" value="GAL4"/>
    <property type="match status" value="1"/>
</dbReference>
<dbReference type="GO" id="GO:0005634">
    <property type="term" value="C:nucleus"/>
    <property type="evidence" value="ECO:0007669"/>
    <property type="project" value="TreeGrafter"/>
</dbReference>
<evidence type="ECO:0000256" key="1">
    <source>
        <dbReference type="ARBA" id="ARBA00022723"/>
    </source>
</evidence>
<dbReference type="PROSITE" id="PS00463">
    <property type="entry name" value="ZN2_CY6_FUNGAL_1"/>
    <property type="match status" value="1"/>
</dbReference>
<keyword evidence="3" id="KW-0804">Transcription</keyword>
<keyword evidence="2" id="KW-0805">Transcription regulation</keyword>
<dbReference type="GO" id="GO:0006351">
    <property type="term" value="P:DNA-templated transcription"/>
    <property type="evidence" value="ECO:0007669"/>
    <property type="project" value="InterPro"/>
</dbReference>
<evidence type="ECO:0000256" key="5">
    <source>
        <dbReference type="SAM" id="MobiDB-lite"/>
    </source>
</evidence>
<keyword evidence="1" id="KW-0479">Metal-binding</keyword>
<dbReference type="CDD" id="cd12148">
    <property type="entry name" value="fungal_TF_MHR"/>
    <property type="match status" value="1"/>
</dbReference>
<dbReference type="InterPro" id="IPR001138">
    <property type="entry name" value="Zn2Cys6_DnaBD"/>
</dbReference>
<keyword evidence="8" id="KW-1185">Reference proteome</keyword>
<comment type="caution">
    <text evidence="7">The sequence shown here is derived from an EMBL/GenBank/DDBJ whole genome shotgun (WGS) entry which is preliminary data.</text>
</comment>